<organism evidence="1 2">
    <name type="scientific">Liparis tanakae</name>
    <name type="common">Tanaka's snailfish</name>
    <dbReference type="NCBI Taxonomy" id="230148"/>
    <lineage>
        <taxon>Eukaryota</taxon>
        <taxon>Metazoa</taxon>
        <taxon>Chordata</taxon>
        <taxon>Craniata</taxon>
        <taxon>Vertebrata</taxon>
        <taxon>Euteleostomi</taxon>
        <taxon>Actinopterygii</taxon>
        <taxon>Neopterygii</taxon>
        <taxon>Teleostei</taxon>
        <taxon>Neoteleostei</taxon>
        <taxon>Acanthomorphata</taxon>
        <taxon>Eupercaria</taxon>
        <taxon>Perciformes</taxon>
        <taxon>Cottioidei</taxon>
        <taxon>Cottales</taxon>
        <taxon>Liparidae</taxon>
        <taxon>Liparis</taxon>
    </lineage>
</organism>
<dbReference type="EMBL" id="SRLO01000240">
    <property type="protein sequence ID" value="TNN65136.1"/>
    <property type="molecule type" value="Genomic_DNA"/>
</dbReference>
<dbReference type="Proteomes" id="UP000314294">
    <property type="component" value="Unassembled WGS sequence"/>
</dbReference>
<evidence type="ECO:0000313" key="1">
    <source>
        <dbReference type="EMBL" id="TNN65136.1"/>
    </source>
</evidence>
<name>A0A4Z2HH97_9TELE</name>
<dbReference type="AlphaFoldDB" id="A0A4Z2HH97"/>
<evidence type="ECO:0000313" key="2">
    <source>
        <dbReference type="Proteomes" id="UP000314294"/>
    </source>
</evidence>
<protein>
    <submittedName>
        <fullName evidence="1">Uncharacterized protein</fullName>
    </submittedName>
</protein>
<gene>
    <name evidence="1" type="ORF">EYF80_024645</name>
</gene>
<proteinExistence type="predicted"/>
<sequence>MIATLSLSMSASSMWWVDMITVRPATGQSGAGKTLSRYQASTAYSTVSRPIMQMEVRKENSSPSRGLVRMLSHCRPRPCSSYRDRYSVPKPNATWDNRLCEERQR</sequence>
<accession>A0A4Z2HH97</accession>
<comment type="caution">
    <text evidence="1">The sequence shown here is derived from an EMBL/GenBank/DDBJ whole genome shotgun (WGS) entry which is preliminary data.</text>
</comment>
<keyword evidence="2" id="KW-1185">Reference proteome</keyword>
<reference evidence="1 2" key="1">
    <citation type="submission" date="2019-03" db="EMBL/GenBank/DDBJ databases">
        <title>First draft genome of Liparis tanakae, snailfish: a comprehensive survey of snailfish specific genes.</title>
        <authorList>
            <person name="Kim W."/>
            <person name="Song I."/>
            <person name="Jeong J.-H."/>
            <person name="Kim D."/>
            <person name="Kim S."/>
            <person name="Ryu S."/>
            <person name="Song J.Y."/>
            <person name="Lee S.K."/>
        </authorList>
    </citation>
    <scope>NUCLEOTIDE SEQUENCE [LARGE SCALE GENOMIC DNA]</scope>
    <source>
        <tissue evidence="1">Muscle</tissue>
    </source>
</reference>